<evidence type="ECO:0000313" key="3">
    <source>
        <dbReference type="Proteomes" id="UP000623467"/>
    </source>
</evidence>
<dbReference type="Proteomes" id="UP000623467">
    <property type="component" value="Unassembled WGS sequence"/>
</dbReference>
<keyword evidence="1" id="KW-0472">Membrane</keyword>
<sequence length="244" mass="27839">MADTAVQAPTTVEINDAMFCTHLKEVVRVLPFALLLFFSLCLLPLSWIFPAQLVSCAMLRHHAASPASLRLWIETARSRRGETRAEERRTCTDCDFDGREENDAFFGFDPIDRERASRRRLWARTRTACISVRSMAALVSVVVPSCMLHIFRSRHRIWCWALRLPVWALRLPVLAIRRWAVDSGCGPSSCSWLLASFFLLRCPPRSFHNVTRRANPPHTACNQCFGWKKQITRARAAAKKAGKK</sequence>
<name>A0A8H7DJL9_9AGAR</name>
<keyword evidence="1" id="KW-1133">Transmembrane helix</keyword>
<gene>
    <name evidence="2" type="ORF">MSAN_00462700</name>
</gene>
<reference evidence="2" key="1">
    <citation type="submission" date="2020-05" db="EMBL/GenBank/DDBJ databases">
        <title>Mycena genomes resolve the evolution of fungal bioluminescence.</title>
        <authorList>
            <person name="Tsai I.J."/>
        </authorList>
    </citation>
    <scope>NUCLEOTIDE SEQUENCE</scope>
    <source>
        <strain evidence="2">160909Yilan</strain>
    </source>
</reference>
<dbReference type="AlphaFoldDB" id="A0A8H7DJL9"/>
<dbReference type="EMBL" id="JACAZH010000002">
    <property type="protein sequence ID" value="KAF7375732.1"/>
    <property type="molecule type" value="Genomic_DNA"/>
</dbReference>
<proteinExistence type="predicted"/>
<protein>
    <recommendedName>
        <fullName evidence="4">Transmembrane protein</fullName>
    </recommendedName>
</protein>
<organism evidence="2 3">
    <name type="scientific">Mycena sanguinolenta</name>
    <dbReference type="NCBI Taxonomy" id="230812"/>
    <lineage>
        <taxon>Eukaryota</taxon>
        <taxon>Fungi</taxon>
        <taxon>Dikarya</taxon>
        <taxon>Basidiomycota</taxon>
        <taxon>Agaricomycotina</taxon>
        <taxon>Agaricomycetes</taxon>
        <taxon>Agaricomycetidae</taxon>
        <taxon>Agaricales</taxon>
        <taxon>Marasmiineae</taxon>
        <taxon>Mycenaceae</taxon>
        <taxon>Mycena</taxon>
    </lineage>
</organism>
<feature type="transmembrane region" description="Helical" evidence="1">
    <location>
        <begin position="128"/>
        <end position="151"/>
    </location>
</feature>
<evidence type="ECO:0000313" key="2">
    <source>
        <dbReference type="EMBL" id="KAF7375732.1"/>
    </source>
</evidence>
<evidence type="ECO:0008006" key="4">
    <source>
        <dbReference type="Google" id="ProtNLM"/>
    </source>
</evidence>
<dbReference type="OrthoDB" id="2533496at2759"/>
<feature type="transmembrane region" description="Helical" evidence="1">
    <location>
        <begin position="29"/>
        <end position="50"/>
    </location>
</feature>
<keyword evidence="1" id="KW-0812">Transmembrane</keyword>
<comment type="caution">
    <text evidence="2">The sequence shown here is derived from an EMBL/GenBank/DDBJ whole genome shotgun (WGS) entry which is preliminary data.</text>
</comment>
<accession>A0A8H7DJL9</accession>
<keyword evidence="3" id="KW-1185">Reference proteome</keyword>
<evidence type="ECO:0000256" key="1">
    <source>
        <dbReference type="SAM" id="Phobius"/>
    </source>
</evidence>